<proteinExistence type="predicted"/>
<dbReference type="InterPro" id="IPR020449">
    <property type="entry name" value="Tscrpt_reg_AraC-type_HTH"/>
</dbReference>
<dbReference type="GO" id="GO:0003700">
    <property type="term" value="F:DNA-binding transcription factor activity"/>
    <property type="evidence" value="ECO:0007669"/>
    <property type="project" value="InterPro"/>
</dbReference>
<keyword evidence="3" id="KW-0804">Transcription</keyword>
<sequence>MCDLRECQVDAGKLRHQTRINDVLYHIHSDISAPLNAKDLAKVAAYSTYHFHRVFKEVTGENLNDYIRRSRLERAANLLIYEPSSNVLEVASRCGFLSHASFTHAFKKQFGSSPREWRNGGYSHYKQAHSDVKRRDIEALGEELKLPAVTIRHIKAWRVAYVRHQGYDRSICEAWGLLQQWALKHCIDFQRAQMLGLHPSNPDIVPLDRCRYLACIEVDETVWRQGKVGVMMIPSGMHAVIEASGRLGDLLPVLHAFYHRWLPQSGYQLGQTPAYAIYRRNQFLDENEIFELEYAVPIVAV</sequence>
<dbReference type="InterPro" id="IPR018060">
    <property type="entry name" value="HTH_AraC"/>
</dbReference>
<dbReference type="InterPro" id="IPR029442">
    <property type="entry name" value="GyrI-like"/>
</dbReference>
<dbReference type="GO" id="GO:0043565">
    <property type="term" value="F:sequence-specific DNA binding"/>
    <property type="evidence" value="ECO:0007669"/>
    <property type="project" value="InterPro"/>
</dbReference>
<organism evidence="5 6">
    <name type="scientific">Neptunomonas concharum</name>
    <dbReference type="NCBI Taxonomy" id="1031538"/>
    <lineage>
        <taxon>Bacteria</taxon>
        <taxon>Pseudomonadati</taxon>
        <taxon>Pseudomonadota</taxon>
        <taxon>Gammaproteobacteria</taxon>
        <taxon>Oceanospirillales</taxon>
        <taxon>Oceanospirillaceae</taxon>
        <taxon>Neptunomonas</taxon>
    </lineage>
</organism>
<keyword evidence="2" id="KW-0238">DNA-binding</keyword>
<protein>
    <submittedName>
        <fullName evidence="5">Helix-turn-helix domain-containing protein</fullName>
    </submittedName>
</protein>
<accession>A0A5P1R7G3</accession>
<dbReference type="SUPFAM" id="SSF55136">
    <property type="entry name" value="Probable bacterial effector-binding domain"/>
    <property type="match status" value="1"/>
</dbReference>
<dbReference type="InterPro" id="IPR011256">
    <property type="entry name" value="Reg_factor_effector_dom_sf"/>
</dbReference>
<dbReference type="EMBL" id="CP043869">
    <property type="protein sequence ID" value="QEQ95538.1"/>
    <property type="molecule type" value="Genomic_DNA"/>
</dbReference>
<evidence type="ECO:0000256" key="1">
    <source>
        <dbReference type="ARBA" id="ARBA00023015"/>
    </source>
</evidence>
<dbReference type="InterPro" id="IPR050908">
    <property type="entry name" value="SmbC-like"/>
</dbReference>
<dbReference type="Proteomes" id="UP000324760">
    <property type="component" value="Chromosome"/>
</dbReference>
<keyword evidence="6" id="KW-1185">Reference proteome</keyword>
<dbReference type="Gene3D" id="1.10.10.60">
    <property type="entry name" value="Homeodomain-like"/>
    <property type="match status" value="2"/>
</dbReference>
<dbReference type="SMART" id="SM00871">
    <property type="entry name" value="AraC_E_bind"/>
    <property type="match status" value="1"/>
</dbReference>
<dbReference type="PROSITE" id="PS00041">
    <property type="entry name" value="HTH_ARAC_FAMILY_1"/>
    <property type="match status" value="1"/>
</dbReference>
<dbReference type="PROSITE" id="PS01124">
    <property type="entry name" value="HTH_ARAC_FAMILY_2"/>
    <property type="match status" value="1"/>
</dbReference>
<dbReference type="Pfam" id="PF06445">
    <property type="entry name" value="GyrI-like"/>
    <property type="match status" value="1"/>
</dbReference>
<evidence type="ECO:0000313" key="5">
    <source>
        <dbReference type="EMBL" id="QEQ95538.1"/>
    </source>
</evidence>
<gene>
    <name evidence="5" type="ORF">F0U83_01800</name>
</gene>
<dbReference type="InterPro" id="IPR018062">
    <property type="entry name" value="HTH_AraC-typ_CS"/>
</dbReference>
<evidence type="ECO:0000313" key="6">
    <source>
        <dbReference type="Proteomes" id="UP000324760"/>
    </source>
</evidence>
<dbReference type="KEGG" id="ncu:F0U83_01800"/>
<evidence type="ECO:0000256" key="2">
    <source>
        <dbReference type="ARBA" id="ARBA00023125"/>
    </source>
</evidence>
<feature type="domain" description="HTH araC/xylS-type" evidence="4">
    <location>
        <begin position="21"/>
        <end position="120"/>
    </location>
</feature>
<dbReference type="PRINTS" id="PR00032">
    <property type="entry name" value="HTHARAC"/>
</dbReference>
<dbReference type="PANTHER" id="PTHR40055">
    <property type="entry name" value="TRANSCRIPTIONAL REGULATOR YGIV-RELATED"/>
    <property type="match status" value="1"/>
</dbReference>
<dbReference type="SMART" id="SM00342">
    <property type="entry name" value="HTH_ARAC"/>
    <property type="match status" value="1"/>
</dbReference>
<dbReference type="Gene3D" id="3.20.80.10">
    <property type="entry name" value="Regulatory factor, effector binding domain"/>
    <property type="match status" value="1"/>
</dbReference>
<dbReference type="SUPFAM" id="SSF46689">
    <property type="entry name" value="Homeodomain-like"/>
    <property type="match status" value="2"/>
</dbReference>
<evidence type="ECO:0000256" key="3">
    <source>
        <dbReference type="ARBA" id="ARBA00023163"/>
    </source>
</evidence>
<dbReference type="OrthoDB" id="282744at2"/>
<name>A0A5P1R7G3_9GAMM</name>
<dbReference type="AlphaFoldDB" id="A0A5P1R7G3"/>
<dbReference type="PANTHER" id="PTHR40055:SF1">
    <property type="entry name" value="TRANSCRIPTIONAL REGULATOR YGIV-RELATED"/>
    <property type="match status" value="1"/>
</dbReference>
<dbReference type="Pfam" id="PF12833">
    <property type="entry name" value="HTH_18"/>
    <property type="match status" value="1"/>
</dbReference>
<dbReference type="InterPro" id="IPR009057">
    <property type="entry name" value="Homeodomain-like_sf"/>
</dbReference>
<reference evidence="5 6" key="1">
    <citation type="journal article" date="2019" name="Biochem. Eng. J.">
        <title>Metabolic engineering of the marine bacteria Neptunomonas concharum for the production of acetoin and meso-2,3-butanediol from acetate.</title>
        <authorList>
            <person name="Li W."/>
            <person name="Pu N."/>
            <person name="Liu C.-X."/>
            <person name="Yuan Q.-P."/>
            <person name="Li Z.-J."/>
        </authorList>
    </citation>
    <scope>NUCLEOTIDE SEQUENCE [LARGE SCALE GENOMIC DNA]</scope>
    <source>
        <strain evidence="5 6">JCM17730</strain>
    </source>
</reference>
<dbReference type="InterPro" id="IPR010499">
    <property type="entry name" value="AraC_E-bd"/>
</dbReference>
<keyword evidence="1" id="KW-0805">Transcription regulation</keyword>
<evidence type="ECO:0000259" key="4">
    <source>
        <dbReference type="PROSITE" id="PS01124"/>
    </source>
</evidence>